<accession>A0A9D1L4F5</accession>
<feature type="domain" description="Cytidyltransferase-like" evidence="11">
    <location>
        <begin position="49"/>
        <end position="216"/>
    </location>
</feature>
<dbReference type="InterPro" id="IPR005248">
    <property type="entry name" value="NadD/NMNAT"/>
</dbReference>
<keyword evidence="3 10" id="KW-0662">Pyridine nucleotide biosynthesis</keyword>
<dbReference type="GO" id="GO:0009435">
    <property type="term" value="P:NAD+ biosynthetic process"/>
    <property type="evidence" value="ECO:0007669"/>
    <property type="project" value="UniProtKB-UniRule"/>
</dbReference>
<sequence>MNLCDRLSATHTIVQKCDATVLGDAFSEPVAPDLPLLGEDPTKTYRLGIMGGTFDPIHNGHLVTAEQALGDLNLDIVVFMPAGSPAFKQGREVASPEDRYAMTLLATSDNPHFLVSRFEIDRSGITYTVDTLARLREIYPDNVEFYFITGADAIMDIVKWRDAERIASLAHLVGATRPGYDLDYASDVIFRSSISFDVTYLEVPALAISSSHLRARRAAGQSLRYLTPDAVVGYIKKRGLYRKASS</sequence>
<evidence type="ECO:0000313" key="13">
    <source>
        <dbReference type="Proteomes" id="UP000824078"/>
    </source>
</evidence>
<dbReference type="CDD" id="cd02165">
    <property type="entry name" value="NMNAT"/>
    <property type="match status" value="1"/>
</dbReference>
<gene>
    <name evidence="10" type="primary">nadD</name>
    <name evidence="12" type="ORF">IAD17_02425</name>
</gene>
<proteinExistence type="inferred from homology"/>
<evidence type="ECO:0000256" key="7">
    <source>
        <dbReference type="ARBA" id="ARBA00022840"/>
    </source>
</evidence>
<dbReference type="NCBIfam" id="TIGR00482">
    <property type="entry name" value="nicotinate (nicotinamide) nucleotide adenylyltransferase"/>
    <property type="match status" value="1"/>
</dbReference>
<dbReference type="EMBL" id="DVMQ01000007">
    <property type="protein sequence ID" value="HIU23765.1"/>
    <property type="molecule type" value="Genomic_DNA"/>
</dbReference>
<comment type="similarity">
    <text evidence="10">Belongs to the NadD family.</text>
</comment>
<dbReference type="AlphaFoldDB" id="A0A9D1L4F5"/>
<reference evidence="12" key="2">
    <citation type="journal article" date="2021" name="PeerJ">
        <title>Extensive microbial diversity within the chicken gut microbiome revealed by metagenomics and culture.</title>
        <authorList>
            <person name="Gilroy R."/>
            <person name="Ravi A."/>
            <person name="Getino M."/>
            <person name="Pursley I."/>
            <person name="Horton D.L."/>
            <person name="Alikhan N.F."/>
            <person name="Baker D."/>
            <person name="Gharbi K."/>
            <person name="Hall N."/>
            <person name="Watson M."/>
            <person name="Adriaenssens E.M."/>
            <person name="Foster-Nyarko E."/>
            <person name="Jarju S."/>
            <person name="Secka A."/>
            <person name="Antonio M."/>
            <person name="Oren A."/>
            <person name="Chaudhuri R.R."/>
            <person name="La Ragione R."/>
            <person name="Hildebrand F."/>
            <person name="Pallen M.J."/>
        </authorList>
    </citation>
    <scope>NUCLEOTIDE SEQUENCE</scope>
    <source>
        <strain evidence="12">ChiHjej12B11-29160</strain>
    </source>
</reference>
<dbReference type="SUPFAM" id="SSF52374">
    <property type="entry name" value="Nucleotidylyl transferase"/>
    <property type="match status" value="1"/>
</dbReference>
<evidence type="ECO:0000256" key="9">
    <source>
        <dbReference type="ARBA" id="ARBA00048721"/>
    </source>
</evidence>
<dbReference type="Gene3D" id="3.40.50.620">
    <property type="entry name" value="HUPs"/>
    <property type="match status" value="1"/>
</dbReference>
<evidence type="ECO:0000256" key="8">
    <source>
        <dbReference type="ARBA" id="ARBA00023027"/>
    </source>
</evidence>
<evidence type="ECO:0000256" key="6">
    <source>
        <dbReference type="ARBA" id="ARBA00022741"/>
    </source>
</evidence>
<comment type="catalytic activity">
    <reaction evidence="9 10">
        <text>nicotinate beta-D-ribonucleotide + ATP + H(+) = deamido-NAD(+) + diphosphate</text>
        <dbReference type="Rhea" id="RHEA:22860"/>
        <dbReference type="ChEBI" id="CHEBI:15378"/>
        <dbReference type="ChEBI" id="CHEBI:30616"/>
        <dbReference type="ChEBI" id="CHEBI:33019"/>
        <dbReference type="ChEBI" id="CHEBI:57502"/>
        <dbReference type="ChEBI" id="CHEBI:58437"/>
        <dbReference type="EC" id="2.7.7.18"/>
    </reaction>
</comment>
<dbReference type="InterPro" id="IPR014729">
    <property type="entry name" value="Rossmann-like_a/b/a_fold"/>
</dbReference>
<dbReference type="HAMAP" id="MF_00244">
    <property type="entry name" value="NaMN_adenylyltr"/>
    <property type="match status" value="1"/>
</dbReference>
<evidence type="ECO:0000256" key="1">
    <source>
        <dbReference type="ARBA" id="ARBA00002324"/>
    </source>
</evidence>
<keyword evidence="7 10" id="KW-0067">ATP-binding</keyword>
<comment type="caution">
    <text evidence="12">The sequence shown here is derived from an EMBL/GenBank/DDBJ whole genome shotgun (WGS) entry which is preliminary data.</text>
</comment>
<evidence type="ECO:0000256" key="2">
    <source>
        <dbReference type="ARBA" id="ARBA00005019"/>
    </source>
</evidence>
<dbReference type="Proteomes" id="UP000824078">
    <property type="component" value="Unassembled WGS sequence"/>
</dbReference>
<dbReference type="PANTHER" id="PTHR39321">
    <property type="entry name" value="NICOTINATE-NUCLEOTIDE ADENYLYLTRANSFERASE-RELATED"/>
    <property type="match status" value="1"/>
</dbReference>
<keyword evidence="8 10" id="KW-0520">NAD</keyword>
<evidence type="ECO:0000259" key="11">
    <source>
        <dbReference type="Pfam" id="PF01467"/>
    </source>
</evidence>
<evidence type="ECO:0000256" key="3">
    <source>
        <dbReference type="ARBA" id="ARBA00022642"/>
    </source>
</evidence>
<dbReference type="EC" id="2.7.7.18" evidence="10"/>
<evidence type="ECO:0000256" key="5">
    <source>
        <dbReference type="ARBA" id="ARBA00022695"/>
    </source>
</evidence>
<dbReference type="Pfam" id="PF01467">
    <property type="entry name" value="CTP_transf_like"/>
    <property type="match status" value="1"/>
</dbReference>
<dbReference type="GO" id="GO:0004515">
    <property type="term" value="F:nicotinate-nucleotide adenylyltransferase activity"/>
    <property type="evidence" value="ECO:0007669"/>
    <property type="project" value="UniProtKB-UniRule"/>
</dbReference>
<keyword evidence="6 10" id="KW-0547">Nucleotide-binding</keyword>
<dbReference type="NCBIfam" id="TIGR00125">
    <property type="entry name" value="cyt_tran_rel"/>
    <property type="match status" value="1"/>
</dbReference>
<comment type="pathway">
    <text evidence="2 10">Cofactor biosynthesis; NAD(+) biosynthesis; deamido-NAD(+) from nicotinate D-ribonucleotide: step 1/1.</text>
</comment>
<keyword evidence="4 10" id="KW-0808">Transferase</keyword>
<comment type="function">
    <text evidence="1 10">Catalyzes the reversible adenylation of nicotinate mononucleotide (NaMN) to nicotinic acid adenine dinucleotide (NaAD).</text>
</comment>
<name>A0A9D1L4F5_9ACTN</name>
<reference evidence="12" key="1">
    <citation type="submission" date="2020-10" db="EMBL/GenBank/DDBJ databases">
        <authorList>
            <person name="Gilroy R."/>
        </authorList>
    </citation>
    <scope>NUCLEOTIDE SEQUENCE</scope>
    <source>
        <strain evidence="12">ChiHjej12B11-29160</strain>
    </source>
</reference>
<dbReference type="GO" id="GO:0005524">
    <property type="term" value="F:ATP binding"/>
    <property type="evidence" value="ECO:0007669"/>
    <property type="project" value="UniProtKB-KW"/>
</dbReference>
<evidence type="ECO:0000256" key="4">
    <source>
        <dbReference type="ARBA" id="ARBA00022679"/>
    </source>
</evidence>
<dbReference type="InterPro" id="IPR004821">
    <property type="entry name" value="Cyt_trans-like"/>
</dbReference>
<dbReference type="NCBIfam" id="NF000840">
    <property type="entry name" value="PRK00071.1-3"/>
    <property type="match status" value="1"/>
</dbReference>
<protein>
    <recommendedName>
        <fullName evidence="10">Probable nicotinate-nucleotide adenylyltransferase</fullName>
        <ecNumber evidence="10">2.7.7.18</ecNumber>
    </recommendedName>
    <alternativeName>
        <fullName evidence="10">Deamido-NAD(+) diphosphorylase</fullName>
    </alternativeName>
    <alternativeName>
        <fullName evidence="10">Deamido-NAD(+) pyrophosphorylase</fullName>
    </alternativeName>
    <alternativeName>
        <fullName evidence="10">Nicotinate mononucleotide adenylyltransferase</fullName>
        <shortName evidence="10">NaMN adenylyltransferase</shortName>
    </alternativeName>
</protein>
<keyword evidence="5 10" id="KW-0548">Nucleotidyltransferase</keyword>
<organism evidence="12 13">
    <name type="scientific">Candidatus Coprovicinus avistercoris</name>
    <dbReference type="NCBI Taxonomy" id="2840754"/>
    <lineage>
        <taxon>Bacteria</taxon>
        <taxon>Bacillati</taxon>
        <taxon>Actinomycetota</taxon>
        <taxon>Coriobacteriia</taxon>
        <taxon>Coriobacteriales</taxon>
        <taxon>Coriobacteriaceae</taxon>
        <taxon>Coriobacteriaceae incertae sedis</taxon>
        <taxon>Candidatus Coprovicinus</taxon>
    </lineage>
</organism>
<evidence type="ECO:0000256" key="10">
    <source>
        <dbReference type="HAMAP-Rule" id="MF_00244"/>
    </source>
</evidence>
<dbReference type="PANTHER" id="PTHR39321:SF3">
    <property type="entry name" value="PHOSPHOPANTETHEINE ADENYLYLTRANSFERASE"/>
    <property type="match status" value="1"/>
</dbReference>
<evidence type="ECO:0000313" key="12">
    <source>
        <dbReference type="EMBL" id="HIU23765.1"/>
    </source>
</evidence>